<name>A0A0C3P745_PISTI</name>
<dbReference type="Gene3D" id="3.30.420.10">
    <property type="entry name" value="Ribonuclease H-like superfamily/Ribonuclease H"/>
    <property type="match status" value="1"/>
</dbReference>
<dbReference type="AlphaFoldDB" id="A0A0C3P745"/>
<dbReference type="InterPro" id="IPR036397">
    <property type="entry name" value="RNaseH_sf"/>
</dbReference>
<protein>
    <recommendedName>
        <fullName evidence="3">Tc1-like transposase DDE domain-containing protein</fullName>
    </recommendedName>
</protein>
<reference evidence="2" key="2">
    <citation type="submission" date="2015-01" db="EMBL/GenBank/DDBJ databases">
        <title>Evolutionary Origins and Diversification of the Mycorrhizal Mutualists.</title>
        <authorList>
            <consortium name="DOE Joint Genome Institute"/>
            <consortium name="Mycorrhizal Genomics Consortium"/>
            <person name="Kohler A."/>
            <person name="Kuo A."/>
            <person name="Nagy L.G."/>
            <person name="Floudas D."/>
            <person name="Copeland A."/>
            <person name="Barry K.W."/>
            <person name="Cichocki N."/>
            <person name="Veneault-Fourrey C."/>
            <person name="LaButti K."/>
            <person name="Lindquist E.A."/>
            <person name="Lipzen A."/>
            <person name="Lundell T."/>
            <person name="Morin E."/>
            <person name="Murat C."/>
            <person name="Riley R."/>
            <person name="Ohm R."/>
            <person name="Sun H."/>
            <person name="Tunlid A."/>
            <person name="Henrissat B."/>
            <person name="Grigoriev I.V."/>
            <person name="Hibbett D.S."/>
            <person name="Martin F."/>
        </authorList>
    </citation>
    <scope>NUCLEOTIDE SEQUENCE [LARGE SCALE GENOMIC DNA]</scope>
    <source>
        <strain evidence="2">Marx 270</strain>
    </source>
</reference>
<evidence type="ECO:0000313" key="1">
    <source>
        <dbReference type="EMBL" id="KIO03229.1"/>
    </source>
</evidence>
<evidence type="ECO:0000313" key="2">
    <source>
        <dbReference type="Proteomes" id="UP000054217"/>
    </source>
</evidence>
<keyword evidence="2" id="KW-1185">Reference proteome</keyword>
<dbReference type="OrthoDB" id="2266637at2759"/>
<organism evidence="1 2">
    <name type="scientific">Pisolithus tinctorius Marx 270</name>
    <dbReference type="NCBI Taxonomy" id="870435"/>
    <lineage>
        <taxon>Eukaryota</taxon>
        <taxon>Fungi</taxon>
        <taxon>Dikarya</taxon>
        <taxon>Basidiomycota</taxon>
        <taxon>Agaricomycotina</taxon>
        <taxon>Agaricomycetes</taxon>
        <taxon>Agaricomycetidae</taxon>
        <taxon>Boletales</taxon>
        <taxon>Sclerodermatineae</taxon>
        <taxon>Pisolithaceae</taxon>
        <taxon>Pisolithus</taxon>
    </lineage>
</organism>
<dbReference type="Proteomes" id="UP000054217">
    <property type="component" value="Unassembled WGS sequence"/>
</dbReference>
<accession>A0A0C3P745</accession>
<dbReference type="InParanoid" id="A0A0C3P745"/>
<gene>
    <name evidence="1" type="ORF">M404DRAFT_146110</name>
</gene>
<proteinExistence type="predicted"/>
<evidence type="ECO:0008006" key="3">
    <source>
        <dbReference type="Google" id="ProtNLM"/>
    </source>
</evidence>
<dbReference type="GO" id="GO:0003676">
    <property type="term" value="F:nucleic acid binding"/>
    <property type="evidence" value="ECO:0007669"/>
    <property type="project" value="InterPro"/>
</dbReference>
<dbReference type="STRING" id="870435.A0A0C3P745"/>
<dbReference type="EMBL" id="KN831977">
    <property type="protein sequence ID" value="KIO03229.1"/>
    <property type="molecule type" value="Genomic_DNA"/>
</dbReference>
<dbReference type="HOGENOM" id="CLU_056788_12_1_1"/>
<sequence>MQCEFLPLYSLDLNPIEFAFSAMKYHLHCNGEYAQLAMMQLTEQEIYITLLDALYKITPEDSYGWFMHCGYV</sequence>
<reference evidence="1 2" key="1">
    <citation type="submission" date="2014-04" db="EMBL/GenBank/DDBJ databases">
        <authorList>
            <consortium name="DOE Joint Genome Institute"/>
            <person name="Kuo A."/>
            <person name="Kohler A."/>
            <person name="Costa M.D."/>
            <person name="Nagy L.G."/>
            <person name="Floudas D."/>
            <person name="Copeland A."/>
            <person name="Barry K.W."/>
            <person name="Cichocki N."/>
            <person name="Veneault-Fourrey C."/>
            <person name="LaButti K."/>
            <person name="Lindquist E.A."/>
            <person name="Lipzen A."/>
            <person name="Lundell T."/>
            <person name="Morin E."/>
            <person name="Murat C."/>
            <person name="Sun H."/>
            <person name="Tunlid A."/>
            <person name="Henrissat B."/>
            <person name="Grigoriev I.V."/>
            <person name="Hibbett D.S."/>
            <person name="Martin F."/>
            <person name="Nordberg H.P."/>
            <person name="Cantor M.N."/>
            <person name="Hua S.X."/>
        </authorList>
    </citation>
    <scope>NUCLEOTIDE SEQUENCE [LARGE SCALE GENOMIC DNA]</scope>
    <source>
        <strain evidence="1 2">Marx 270</strain>
    </source>
</reference>